<dbReference type="GO" id="GO:0000981">
    <property type="term" value="F:DNA-binding transcription factor activity, RNA polymerase II-specific"/>
    <property type="evidence" value="ECO:0007669"/>
    <property type="project" value="TreeGrafter"/>
</dbReference>
<evidence type="ECO:0000256" key="1">
    <source>
        <dbReference type="ARBA" id="ARBA00004123"/>
    </source>
</evidence>
<feature type="domain" description="C2H2-type" evidence="15">
    <location>
        <begin position="413"/>
        <end position="440"/>
    </location>
</feature>
<dbReference type="PROSITE" id="PS50157">
    <property type="entry name" value="ZINC_FINGER_C2H2_2"/>
    <property type="match status" value="5"/>
</dbReference>
<evidence type="ECO:0000256" key="13">
    <source>
        <dbReference type="PROSITE-ProRule" id="PRU00042"/>
    </source>
</evidence>
<dbReference type="GO" id="GO:0060562">
    <property type="term" value="P:epithelial tube morphogenesis"/>
    <property type="evidence" value="ECO:0007669"/>
    <property type="project" value="UniProtKB-ARBA"/>
</dbReference>
<evidence type="ECO:0000256" key="4">
    <source>
        <dbReference type="ARBA" id="ARBA00022723"/>
    </source>
</evidence>
<dbReference type="Proteomes" id="UP001233999">
    <property type="component" value="Unassembled WGS sequence"/>
</dbReference>
<dbReference type="Gene3D" id="3.30.160.60">
    <property type="entry name" value="Classic Zinc Finger"/>
    <property type="match status" value="4"/>
</dbReference>
<evidence type="ECO:0000259" key="15">
    <source>
        <dbReference type="PROSITE" id="PS50157"/>
    </source>
</evidence>
<dbReference type="InterPro" id="IPR013087">
    <property type="entry name" value="Znf_C2H2_type"/>
</dbReference>
<dbReference type="InterPro" id="IPR050527">
    <property type="entry name" value="Snail/Krueppel_Znf"/>
</dbReference>
<feature type="compositionally biased region" description="Polar residues" evidence="14">
    <location>
        <begin position="217"/>
        <end position="232"/>
    </location>
</feature>
<feature type="region of interest" description="Disordered" evidence="14">
    <location>
        <begin position="269"/>
        <end position="321"/>
    </location>
</feature>
<feature type="compositionally biased region" description="Low complexity" evidence="14">
    <location>
        <begin position="269"/>
        <end position="280"/>
    </location>
</feature>
<dbReference type="GO" id="GO:0000978">
    <property type="term" value="F:RNA polymerase II cis-regulatory region sequence-specific DNA binding"/>
    <property type="evidence" value="ECO:0007669"/>
    <property type="project" value="TreeGrafter"/>
</dbReference>
<dbReference type="FunFam" id="3.30.160.60:FF:000043">
    <property type="entry name" value="Scratch family zinc finger 2"/>
    <property type="match status" value="1"/>
</dbReference>
<dbReference type="GO" id="GO:0008270">
    <property type="term" value="F:zinc ion binding"/>
    <property type="evidence" value="ECO:0007669"/>
    <property type="project" value="UniProtKB-KW"/>
</dbReference>
<feature type="domain" description="C2H2-type" evidence="15">
    <location>
        <begin position="441"/>
        <end position="472"/>
    </location>
</feature>
<keyword evidence="6 13" id="KW-0863">Zinc-finger</keyword>
<comment type="subcellular location">
    <subcellularLocation>
        <location evidence="1">Nucleus</location>
    </subcellularLocation>
</comment>
<feature type="compositionally biased region" description="Low complexity" evidence="14">
    <location>
        <begin position="295"/>
        <end position="308"/>
    </location>
</feature>
<evidence type="ECO:0000256" key="8">
    <source>
        <dbReference type="ARBA" id="ARBA00023015"/>
    </source>
</evidence>
<evidence type="ECO:0000313" key="16">
    <source>
        <dbReference type="EMBL" id="KAJ9575942.1"/>
    </source>
</evidence>
<dbReference type="GO" id="GO:2000177">
    <property type="term" value="P:regulation of neural precursor cell proliferation"/>
    <property type="evidence" value="ECO:0007669"/>
    <property type="project" value="UniProtKB-ARBA"/>
</dbReference>
<feature type="domain" description="C2H2-type" evidence="15">
    <location>
        <begin position="385"/>
        <end position="412"/>
    </location>
</feature>
<feature type="domain" description="C2H2-type" evidence="15">
    <location>
        <begin position="359"/>
        <end position="382"/>
    </location>
</feature>
<evidence type="ECO:0000256" key="7">
    <source>
        <dbReference type="ARBA" id="ARBA00022833"/>
    </source>
</evidence>
<accession>A0AAD7Z991</accession>
<dbReference type="GO" id="GO:0007417">
    <property type="term" value="P:central nervous system development"/>
    <property type="evidence" value="ECO:0007669"/>
    <property type="project" value="UniProtKB-ARBA"/>
</dbReference>
<feature type="region of interest" description="Disordered" evidence="14">
    <location>
        <begin position="17"/>
        <end position="66"/>
    </location>
</feature>
<keyword evidence="8" id="KW-0805">Transcription regulation</keyword>
<dbReference type="SMART" id="SM00355">
    <property type="entry name" value="ZnF_C2H2"/>
    <property type="match status" value="5"/>
</dbReference>
<feature type="non-terminal residue" evidence="16">
    <location>
        <position position="507"/>
    </location>
</feature>
<comment type="caution">
    <text evidence="16">The sequence shown here is derived from an EMBL/GenBank/DDBJ whole genome shotgun (WGS) entry which is preliminary data.</text>
</comment>
<evidence type="ECO:0000256" key="5">
    <source>
        <dbReference type="ARBA" id="ARBA00022737"/>
    </source>
</evidence>
<dbReference type="SUPFAM" id="SSF57667">
    <property type="entry name" value="beta-beta-alpha zinc fingers"/>
    <property type="match status" value="4"/>
</dbReference>
<feature type="region of interest" description="Disordered" evidence="14">
    <location>
        <begin position="178"/>
        <end position="243"/>
    </location>
</feature>
<dbReference type="InterPro" id="IPR036236">
    <property type="entry name" value="Znf_C2H2_sf"/>
</dbReference>
<keyword evidence="5" id="KW-0677">Repeat</keyword>
<organism evidence="16 17">
    <name type="scientific">Diploptera punctata</name>
    <name type="common">Pacific beetle cockroach</name>
    <dbReference type="NCBI Taxonomy" id="6984"/>
    <lineage>
        <taxon>Eukaryota</taxon>
        <taxon>Metazoa</taxon>
        <taxon>Ecdysozoa</taxon>
        <taxon>Arthropoda</taxon>
        <taxon>Hexapoda</taxon>
        <taxon>Insecta</taxon>
        <taxon>Pterygota</taxon>
        <taxon>Neoptera</taxon>
        <taxon>Polyneoptera</taxon>
        <taxon>Dictyoptera</taxon>
        <taxon>Blattodea</taxon>
        <taxon>Blaberoidea</taxon>
        <taxon>Blaberidae</taxon>
        <taxon>Diplopterinae</taxon>
        <taxon>Diploptera</taxon>
    </lineage>
</organism>
<feature type="compositionally biased region" description="Acidic residues" evidence="14">
    <location>
        <begin position="29"/>
        <end position="42"/>
    </location>
</feature>
<evidence type="ECO:0000256" key="10">
    <source>
        <dbReference type="ARBA" id="ARBA00023163"/>
    </source>
</evidence>
<evidence type="ECO:0000256" key="6">
    <source>
        <dbReference type="ARBA" id="ARBA00022771"/>
    </source>
</evidence>
<dbReference type="Pfam" id="PF00096">
    <property type="entry name" value="zf-C2H2"/>
    <property type="match status" value="5"/>
</dbReference>
<protein>
    <recommendedName>
        <fullName evidence="15">C2H2-type domain-containing protein</fullName>
    </recommendedName>
</protein>
<reference evidence="16" key="1">
    <citation type="journal article" date="2023" name="IScience">
        <title>Live-bearing cockroach genome reveals convergent evolutionary mechanisms linked to viviparity in insects and beyond.</title>
        <authorList>
            <person name="Fouks B."/>
            <person name="Harrison M.C."/>
            <person name="Mikhailova A.A."/>
            <person name="Marchal E."/>
            <person name="English S."/>
            <person name="Carruthers M."/>
            <person name="Jennings E.C."/>
            <person name="Chiamaka E.L."/>
            <person name="Frigard R.A."/>
            <person name="Pippel M."/>
            <person name="Attardo G.M."/>
            <person name="Benoit J.B."/>
            <person name="Bornberg-Bauer E."/>
            <person name="Tobe S.S."/>
        </authorList>
    </citation>
    <scope>NUCLEOTIDE SEQUENCE</scope>
    <source>
        <strain evidence="16">Stay&amp;Tobe</strain>
    </source>
</reference>
<keyword evidence="4" id="KW-0479">Metal-binding</keyword>
<dbReference type="AlphaFoldDB" id="A0AAD7Z991"/>
<dbReference type="FunFam" id="3.30.160.60:FF:001114">
    <property type="entry name" value="Zinc finger protein SNAI2"/>
    <property type="match status" value="1"/>
</dbReference>
<proteinExistence type="inferred from homology"/>
<evidence type="ECO:0000256" key="2">
    <source>
        <dbReference type="ARBA" id="ARBA00022473"/>
    </source>
</evidence>
<dbReference type="GO" id="GO:0055059">
    <property type="term" value="P:asymmetric neuroblast division"/>
    <property type="evidence" value="ECO:0007669"/>
    <property type="project" value="UniProtKB-ARBA"/>
</dbReference>
<dbReference type="FunFam" id="3.30.160.60:FF:000085">
    <property type="entry name" value="Snail zinc finger protein"/>
    <property type="match status" value="1"/>
</dbReference>
<evidence type="ECO:0000313" key="17">
    <source>
        <dbReference type="Proteomes" id="UP001233999"/>
    </source>
</evidence>
<dbReference type="GO" id="GO:0005634">
    <property type="term" value="C:nucleus"/>
    <property type="evidence" value="ECO:0007669"/>
    <property type="project" value="UniProtKB-SubCell"/>
</dbReference>
<dbReference type="PANTHER" id="PTHR24388">
    <property type="entry name" value="ZINC FINGER PROTEIN"/>
    <property type="match status" value="1"/>
</dbReference>
<name>A0AAD7Z991_DIPPU</name>
<keyword evidence="11" id="KW-0539">Nucleus</keyword>
<sequence>MPRSFLIKKNNYSNCPLKKRPVTLYKEPQEDESKDVADDNSEPENLSTKPEDLSITSSQNHYPHKAITPPLGVALISAKRTPLSERPDAVTTQPTSGATSLNHVTIASPHHHPHYTGKTSGGPLEPLNLNTPAETHHHHHLYATSPTSWHRGIAPYPTPYLTFNYPYPPQAEIYSSHHHQYPPPIYPASPARSSPLMGHTHPHHHQEQQLSPYAPRDSNNSPPHHLFSTSTLRPPVSTVASLPHRQQPAELPKLYMPYQAVDHCGLSPTSSIASSTSNPAFQSLSPPPATPEDLSSPGSVSSGSSSAGSTGGGKKRKEGTMPRYQCPDCSKSYSTYSGLSKHQQFHCAATAGSQAKKSFSCKYCEKVYVSLGALKMHIRTHTLPCKCKLCGKAFSRPWLLQGHIRTHTGEKPFSCPHCNRAFADRSNLRAHLQTHSDIKKYSCTTCSKTFSRMSLLTKHMDGGCPGNNSSTPVIPQYIIQRDCSSGDEAKILSPSAYYLRNRTALDG</sequence>
<feature type="compositionally biased region" description="Polar residues" evidence="14">
    <location>
        <begin position="43"/>
        <end position="61"/>
    </location>
</feature>
<evidence type="ECO:0000256" key="9">
    <source>
        <dbReference type="ARBA" id="ARBA00023125"/>
    </source>
</evidence>
<dbReference type="EMBL" id="JASPKZ010009813">
    <property type="protein sequence ID" value="KAJ9575942.1"/>
    <property type="molecule type" value="Genomic_DNA"/>
</dbReference>
<gene>
    <name evidence="16" type="ORF">L9F63_007198</name>
</gene>
<reference evidence="16" key="2">
    <citation type="submission" date="2023-05" db="EMBL/GenBank/DDBJ databases">
        <authorList>
            <person name="Fouks B."/>
        </authorList>
    </citation>
    <scope>NUCLEOTIDE SEQUENCE</scope>
    <source>
        <strain evidence="16">Stay&amp;Tobe</strain>
        <tissue evidence="16">Testes</tissue>
    </source>
</reference>
<keyword evidence="17" id="KW-1185">Reference proteome</keyword>
<evidence type="ECO:0000256" key="12">
    <source>
        <dbReference type="ARBA" id="ARBA00037948"/>
    </source>
</evidence>
<keyword evidence="3" id="KW-0678">Repressor</keyword>
<dbReference type="PANTHER" id="PTHR24388:SF54">
    <property type="entry name" value="PROTEIN ESCARGOT"/>
    <property type="match status" value="1"/>
</dbReference>
<dbReference type="FunFam" id="3.30.160.60:FF:000207">
    <property type="entry name" value="zinc finger protein SNAI2"/>
    <property type="match status" value="1"/>
</dbReference>
<evidence type="ECO:0000256" key="3">
    <source>
        <dbReference type="ARBA" id="ARBA00022491"/>
    </source>
</evidence>
<keyword evidence="9" id="KW-0238">DNA-binding</keyword>
<keyword evidence="10" id="KW-0804">Transcription</keyword>
<dbReference type="PROSITE" id="PS00028">
    <property type="entry name" value="ZINC_FINGER_C2H2_1"/>
    <property type="match status" value="4"/>
</dbReference>
<keyword evidence="2" id="KW-0217">Developmental protein</keyword>
<evidence type="ECO:0000256" key="14">
    <source>
        <dbReference type="SAM" id="MobiDB-lite"/>
    </source>
</evidence>
<feature type="domain" description="C2H2-type" evidence="15">
    <location>
        <begin position="324"/>
        <end position="351"/>
    </location>
</feature>
<keyword evidence="7" id="KW-0862">Zinc</keyword>
<comment type="similarity">
    <text evidence="12">Belongs to the snail C2H2-type zinc-finger protein family.</text>
</comment>
<evidence type="ECO:0000256" key="11">
    <source>
        <dbReference type="ARBA" id="ARBA00023242"/>
    </source>
</evidence>